<gene>
    <name evidence="2" type="ORF">OVA965_LOCUS37113</name>
    <name evidence="3" type="ORF">TMI583_LOCUS38167</name>
</gene>
<protein>
    <submittedName>
        <fullName evidence="2">Uncharacterized protein</fullName>
    </submittedName>
</protein>
<dbReference type="Proteomes" id="UP000682733">
    <property type="component" value="Unassembled WGS sequence"/>
</dbReference>
<reference evidence="2" key="1">
    <citation type="submission" date="2021-02" db="EMBL/GenBank/DDBJ databases">
        <authorList>
            <person name="Nowell W R."/>
        </authorList>
    </citation>
    <scope>NUCLEOTIDE SEQUENCE</scope>
</reference>
<feature type="compositionally biased region" description="Polar residues" evidence="1">
    <location>
        <begin position="160"/>
        <end position="171"/>
    </location>
</feature>
<feature type="non-terminal residue" evidence="2">
    <location>
        <position position="1"/>
    </location>
</feature>
<feature type="region of interest" description="Disordered" evidence="1">
    <location>
        <begin position="112"/>
        <end position="131"/>
    </location>
</feature>
<accession>A0A8S2FNG6</accession>
<sequence length="229" mass="24183">MIIVLFSAQSSTVKIPISPPGAKQPIFEENLSSSLSTITVEDKSQPLLSSSATKEEKLKPFFSTDNYANKPSIFENASINGFGSKSIFGNTSEIKNSDSGFHFSGFGNSTTTTPSPLTSTATGSNNNGFPGFQFGTSSSNFNKPLFQPPAAFSFAELAKQSPNNNDSTNGNDRVFPGQGTPVFGSTPKKSDNAPPADENDDTGGDPDESYEPSVTFQPIVKLAAVDVQT</sequence>
<feature type="compositionally biased region" description="Acidic residues" evidence="1">
    <location>
        <begin position="197"/>
        <end position="210"/>
    </location>
</feature>
<dbReference type="EMBL" id="CAJNOK010034545">
    <property type="protein sequence ID" value="CAF1505017.1"/>
    <property type="molecule type" value="Genomic_DNA"/>
</dbReference>
<dbReference type="AlphaFoldDB" id="A0A8S2FNG6"/>
<proteinExistence type="predicted"/>
<comment type="caution">
    <text evidence="2">The sequence shown here is derived from an EMBL/GenBank/DDBJ whole genome shotgun (WGS) entry which is preliminary data.</text>
</comment>
<dbReference type="EMBL" id="CAJOBA010056581">
    <property type="protein sequence ID" value="CAF4293321.1"/>
    <property type="molecule type" value="Genomic_DNA"/>
</dbReference>
<evidence type="ECO:0000313" key="4">
    <source>
        <dbReference type="Proteomes" id="UP000677228"/>
    </source>
</evidence>
<name>A0A8S2FNG6_9BILA</name>
<evidence type="ECO:0000313" key="2">
    <source>
        <dbReference type="EMBL" id="CAF1505017.1"/>
    </source>
</evidence>
<feature type="region of interest" description="Disordered" evidence="1">
    <location>
        <begin position="160"/>
        <end position="216"/>
    </location>
</feature>
<evidence type="ECO:0000313" key="3">
    <source>
        <dbReference type="EMBL" id="CAF4293321.1"/>
    </source>
</evidence>
<dbReference type="Proteomes" id="UP000677228">
    <property type="component" value="Unassembled WGS sequence"/>
</dbReference>
<organism evidence="2 4">
    <name type="scientific">Didymodactylos carnosus</name>
    <dbReference type="NCBI Taxonomy" id="1234261"/>
    <lineage>
        <taxon>Eukaryota</taxon>
        <taxon>Metazoa</taxon>
        <taxon>Spiralia</taxon>
        <taxon>Gnathifera</taxon>
        <taxon>Rotifera</taxon>
        <taxon>Eurotatoria</taxon>
        <taxon>Bdelloidea</taxon>
        <taxon>Philodinida</taxon>
        <taxon>Philodinidae</taxon>
        <taxon>Didymodactylos</taxon>
    </lineage>
</organism>
<evidence type="ECO:0000256" key="1">
    <source>
        <dbReference type="SAM" id="MobiDB-lite"/>
    </source>
</evidence>
<feature type="compositionally biased region" description="Low complexity" evidence="1">
    <location>
        <begin position="112"/>
        <end position="124"/>
    </location>
</feature>